<dbReference type="GO" id="GO:0043190">
    <property type="term" value="C:ATP-binding cassette (ABC) transporter complex"/>
    <property type="evidence" value="ECO:0007669"/>
    <property type="project" value="InterPro"/>
</dbReference>
<feature type="transmembrane region" description="Helical" evidence="6">
    <location>
        <begin position="73"/>
        <end position="105"/>
    </location>
</feature>
<dbReference type="PANTHER" id="PTHR34857:SF2">
    <property type="entry name" value="SLL0384 PROTEIN"/>
    <property type="match status" value="1"/>
</dbReference>
<evidence type="ECO:0000313" key="7">
    <source>
        <dbReference type="EMBL" id="HFK97890.1"/>
    </source>
</evidence>
<keyword evidence="3 6" id="KW-0812">Transmembrane</keyword>
<feature type="transmembrane region" description="Helical" evidence="6">
    <location>
        <begin position="158"/>
        <end position="176"/>
    </location>
</feature>
<dbReference type="InterPro" id="IPR012809">
    <property type="entry name" value="ECF_CbiQ"/>
</dbReference>
<gene>
    <name evidence="7" type="primary">cbiQ</name>
    <name evidence="7" type="ORF">ENS06_11300</name>
</gene>
<sequence length="316" mass="34682">MSVTVIPWWAAAFVVAAATAAMASLWLFSGFDKRGKGESDVSSDSDADASVPELDAAGSGSSFFHRWDPRCKIFSLVFFSFVVVSLNHGFGLFAGLAVAAGSLVVAGTPLRAAARRLSAMSGFLLMLLFIMPLTVPFHEGDRRIVLEGVPFVPFNARGFVLAARICAKAVIVALLMEPLLKTAPFSVTMAAVQRLGVPVVLCQMILLMYRYVFVFRHEMQRMWVGMTVRGFRSRSGWDTLGHLGCFVGMLFVRSMERTQRVYEAMLCRGYTGVFPSTVQFCATPRDWAWAALWVGTAVGLFALDRWQGAVARFLGF</sequence>
<dbReference type="PANTHER" id="PTHR34857">
    <property type="entry name" value="SLL0384 PROTEIN"/>
    <property type="match status" value="1"/>
</dbReference>
<evidence type="ECO:0000256" key="1">
    <source>
        <dbReference type="ARBA" id="ARBA00004651"/>
    </source>
</evidence>
<dbReference type="AlphaFoldDB" id="A0A832A2B1"/>
<dbReference type="EMBL" id="DSTK01000034">
    <property type="protein sequence ID" value="HFK97890.1"/>
    <property type="molecule type" value="Genomic_DNA"/>
</dbReference>
<comment type="subcellular location">
    <subcellularLocation>
        <location evidence="1">Cell membrane</location>
        <topology evidence="1">Multi-pass membrane protein</topology>
    </subcellularLocation>
</comment>
<dbReference type="InterPro" id="IPR051611">
    <property type="entry name" value="ECF_transporter_component"/>
</dbReference>
<organism evidence="7">
    <name type="scientific">Desulfacinum infernum</name>
    <dbReference type="NCBI Taxonomy" id="35837"/>
    <lineage>
        <taxon>Bacteria</taxon>
        <taxon>Pseudomonadati</taxon>
        <taxon>Thermodesulfobacteriota</taxon>
        <taxon>Syntrophobacteria</taxon>
        <taxon>Syntrophobacterales</taxon>
        <taxon>Syntrophobacteraceae</taxon>
        <taxon>Desulfacinum</taxon>
    </lineage>
</organism>
<evidence type="ECO:0000256" key="3">
    <source>
        <dbReference type="ARBA" id="ARBA00022692"/>
    </source>
</evidence>
<evidence type="ECO:0000256" key="5">
    <source>
        <dbReference type="ARBA" id="ARBA00023136"/>
    </source>
</evidence>
<comment type="caution">
    <text evidence="7">The sequence shown here is derived from an EMBL/GenBank/DDBJ whole genome shotgun (WGS) entry which is preliminary data.</text>
</comment>
<evidence type="ECO:0000256" key="4">
    <source>
        <dbReference type="ARBA" id="ARBA00022989"/>
    </source>
</evidence>
<feature type="transmembrane region" description="Helical" evidence="6">
    <location>
        <begin position="6"/>
        <end position="28"/>
    </location>
</feature>
<feature type="transmembrane region" description="Helical" evidence="6">
    <location>
        <begin position="117"/>
        <end position="137"/>
    </location>
</feature>
<keyword evidence="5 6" id="KW-0472">Membrane</keyword>
<reference evidence="7" key="1">
    <citation type="journal article" date="2020" name="mSystems">
        <title>Genome- and Community-Level Interaction Insights into Carbon Utilization and Element Cycling Functions of Hydrothermarchaeota in Hydrothermal Sediment.</title>
        <authorList>
            <person name="Zhou Z."/>
            <person name="Liu Y."/>
            <person name="Xu W."/>
            <person name="Pan J."/>
            <person name="Luo Z.H."/>
            <person name="Li M."/>
        </authorList>
    </citation>
    <scope>NUCLEOTIDE SEQUENCE [LARGE SCALE GENOMIC DNA]</scope>
    <source>
        <strain evidence="7">SpSt-456</strain>
    </source>
</reference>
<keyword evidence="2" id="KW-1003">Cell membrane</keyword>
<dbReference type="InterPro" id="IPR003339">
    <property type="entry name" value="ABC/ECF_trnsptr_transmembrane"/>
</dbReference>
<proteinExistence type="predicted"/>
<feature type="transmembrane region" description="Helical" evidence="6">
    <location>
        <begin position="196"/>
        <end position="215"/>
    </location>
</feature>
<evidence type="ECO:0000256" key="2">
    <source>
        <dbReference type="ARBA" id="ARBA00022475"/>
    </source>
</evidence>
<dbReference type="GO" id="GO:0006824">
    <property type="term" value="P:cobalt ion transport"/>
    <property type="evidence" value="ECO:0007669"/>
    <property type="project" value="InterPro"/>
</dbReference>
<evidence type="ECO:0000256" key="6">
    <source>
        <dbReference type="SAM" id="Phobius"/>
    </source>
</evidence>
<keyword evidence="4 6" id="KW-1133">Transmembrane helix</keyword>
<dbReference type="Pfam" id="PF02361">
    <property type="entry name" value="CbiQ"/>
    <property type="match status" value="1"/>
</dbReference>
<dbReference type="CDD" id="cd16914">
    <property type="entry name" value="EcfT"/>
    <property type="match status" value="1"/>
</dbReference>
<dbReference type="NCBIfam" id="TIGR02454">
    <property type="entry name" value="ECF_T_CbiQ"/>
    <property type="match status" value="1"/>
</dbReference>
<accession>A0A832A2B1</accession>
<protein>
    <submittedName>
        <fullName evidence="7">Cobalt ECF transporter T component CbiQ</fullName>
    </submittedName>
</protein>
<name>A0A832A2B1_9BACT</name>